<comment type="caution">
    <text evidence="1">The sequence shown here is derived from an EMBL/GenBank/DDBJ whole genome shotgun (WGS) entry which is preliminary data.</text>
</comment>
<protein>
    <submittedName>
        <fullName evidence="1">Uncharacterized protein</fullName>
    </submittedName>
</protein>
<dbReference type="Proteomes" id="UP001523216">
    <property type="component" value="Unassembled WGS sequence"/>
</dbReference>
<dbReference type="EMBL" id="JAMQOL010000032">
    <property type="protein sequence ID" value="MCM4080590.1"/>
    <property type="molecule type" value="Genomic_DNA"/>
</dbReference>
<organism evidence="1 2">
    <name type="scientific">Paractinoplanes hotanensis</name>
    <dbReference type="NCBI Taxonomy" id="2906497"/>
    <lineage>
        <taxon>Bacteria</taxon>
        <taxon>Bacillati</taxon>
        <taxon>Actinomycetota</taxon>
        <taxon>Actinomycetes</taxon>
        <taxon>Micromonosporales</taxon>
        <taxon>Micromonosporaceae</taxon>
        <taxon>Paractinoplanes</taxon>
    </lineage>
</organism>
<sequence>MRRLARVRLATQVVRQLRKAGFKAVRYDARAFEVRFAPNIQQEPSIVDLAPLLAKSRKQVKSYLSGLTANPVPPTWQLARPLLRPVLRGCTPGTPLSRPALPYLFEYVVIDHPEAMTYVTGEQTDAWAVRADEVFAAARSNLVGATLKSAPTEVVRFVDDGDAYWSSHLLLRHWLERLAPQVDGPPLAFVPERGTLLITSATSPHLRALFAQAEELYARSARPITPMAYVSDANGCTVPYTAGPGHPLHHVVQRAQAILAVQEYARQATHLTEPAAELEVVGDDGAGWHTRAAWDEKSLLPTADEVIIGDRTIPWSELAPRLEPVTGLNPIRWQRG</sequence>
<keyword evidence="2" id="KW-1185">Reference proteome</keyword>
<evidence type="ECO:0000313" key="1">
    <source>
        <dbReference type="EMBL" id="MCM4080590.1"/>
    </source>
</evidence>
<accession>A0ABT0Y3I2</accession>
<dbReference type="RefSeq" id="WP_251800368.1">
    <property type="nucleotide sequence ID" value="NZ_JAMQOL010000032.1"/>
</dbReference>
<gene>
    <name evidence="1" type="ORF">LXN57_23715</name>
</gene>
<evidence type="ECO:0000313" key="2">
    <source>
        <dbReference type="Proteomes" id="UP001523216"/>
    </source>
</evidence>
<proteinExistence type="predicted"/>
<reference evidence="1 2" key="1">
    <citation type="submission" date="2022-06" db="EMBL/GenBank/DDBJ databases">
        <title>Actinoplanes abujensis sp. nov., isolated from Nigerian arid soil.</title>
        <authorList>
            <person name="Ding P."/>
        </authorList>
    </citation>
    <scope>NUCLEOTIDE SEQUENCE [LARGE SCALE GENOMIC DNA]</scope>
    <source>
        <strain evidence="2">TRM88002</strain>
    </source>
</reference>
<name>A0ABT0Y3I2_9ACTN</name>